<dbReference type="InterPro" id="IPR036640">
    <property type="entry name" value="ABC1_TM_sf"/>
</dbReference>
<accession>A0A6J6E997</accession>
<evidence type="ECO:0000256" key="1">
    <source>
        <dbReference type="ARBA" id="ARBA00004651"/>
    </source>
</evidence>
<dbReference type="InterPro" id="IPR017871">
    <property type="entry name" value="ABC_transporter-like_CS"/>
</dbReference>
<evidence type="ECO:0000256" key="4">
    <source>
        <dbReference type="ARBA" id="ARBA00022692"/>
    </source>
</evidence>
<gene>
    <name evidence="12" type="ORF">UFOPK1740_00291</name>
</gene>
<evidence type="ECO:0000256" key="3">
    <source>
        <dbReference type="ARBA" id="ARBA00022475"/>
    </source>
</evidence>
<feature type="transmembrane region" description="Helical" evidence="9">
    <location>
        <begin position="154"/>
        <end position="174"/>
    </location>
</feature>
<dbReference type="GO" id="GO:0005886">
    <property type="term" value="C:plasma membrane"/>
    <property type="evidence" value="ECO:0007669"/>
    <property type="project" value="UniProtKB-SubCell"/>
</dbReference>
<evidence type="ECO:0000259" key="11">
    <source>
        <dbReference type="PROSITE" id="PS50929"/>
    </source>
</evidence>
<keyword evidence="2" id="KW-0813">Transport</keyword>
<evidence type="ECO:0000256" key="5">
    <source>
        <dbReference type="ARBA" id="ARBA00022741"/>
    </source>
</evidence>
<evidence type="ECO:0000256" key="8">
    <source>
        <dbReference type="ARBA" id="ARBA00023136"/>
    </source>
</evidence>
<keyword evidence="4 9" id="KW-0812">Transmembrane</keyword>
<evidence type="ECO:0000256" key="6">
    <source>
        <dbReference type="ARBA" id="ARBA00022840"/>
    </source>
</evidence>
<dbReference type="Gene3D" id="1.20.1560.10">
    <property type="entry name" value="ABC transporter type 1, transmembrane domain"/>
    <property type="match status" value="1"/>
</dbReference>
<dbReference type="Pfam" id="PF00664">
    <property type="entry name" value="ABC_membrane"/>
    <property type="match status" value="1"/>
</dbReference>
<dbReference type="PROSITE" id="PS50929">
    <property type="entry name" value="ABC_TM1F"/>
    <property type="match status" value="1"/>
</dbReference>
<keyword evidence="7 9" id="KW-1133">Transmembrane helix</keyword>
<dbReference type="InterPro" id="IPR027417">
    <property type="entry name" value="P-loop_NTPase"/>
</dbReference>
<reference evidence="12" key="1">
    <citation type="submission" date="2020-05" db="EMBL/GenBank/DDBJ databases">
        <authorList>
            <person name="Chiriac C."/>
            <person name="Salcher M."/>
            <person name="Ghai R."/>
            <person name="Kavagutti S V."/>
        </authorList>
    </citation>
    <scope>NUCLEOTIDE SEQUENCE</scope>
</reference>
<evidence type="ECO:0000313" key="12">
    <source>
        <dbReference type="EMBL" id="CAB4571789.1"/>
    </source>
</evidence>
<dbReference type="PROSITE" id="PS00211">
    <property type="entry name" value="ABC_TRANSPORTER_1"/>
    <property type="match status" value="1"/>
</dbReference>
<feature type="transmembrane region" description="Helical" evidence="9">
    <location>
        <begin position="74"/>
        <end position="95"/>
    </location>
</feature>
<evidence type="ECO:0000256" key="2">
    <source>
        <dbReference type="ARBA" id="ARBA00022448"/>
    </source>
</evidence>
<dbReference type="Gene3D" id="3.40.50.300">
    <property type="entry name" value="P-loop containing nucleotide triphosphate hydrolases"/>
    <property type="match status" value="1"/>
</dbReference>
<evidence type="ECO:0000256" key="9">
    <source>
        <dbReference type="SAM" id="Phobius"/>
    </source>
</evidence>
<dbReference type="InterPro" id="IPR003593">
    <property type="entry name" value="AAA+_ATPase"/>
</dbReference>
<dbReference type="GO" id="GO:0016887">
    <property type="term" value="F:ATP hydrolysis activity"/>
    <property type="evidence" value="ECO:0007669"/>
    <property type="project" value="InterPro"/>
</dbReference>
<dbReference type="SUPFAM" id="SSF52540">
    <property type="entry name" value="P-loop containing nucleoside triphosphate hydrolases"/>
    <property type="match status" value="1"/>
</dbReference>
<dbReference type="AlphaFoldDB" id="A0A6J6E997"/>
<dbReference type="EMBL" id="CAEZTU010000007">
    <property type="protein sequence ID" value="CAB4571789.1"/>
    <property type="molecule type" value="Genomic_DNA"/>
</dbReference>
<feature type="domain" description="ABC transmembrane type-1" evidence="11">
    <location>
        <begin position="40"/>
        <end position="323"/>
    </location>
</feature>
<feature type="domain" description="ABC transporter" evidence="10">
    <location>
        <begin position="357"/>
        <end position="612"/>
    </location>
</feature>
<dbReference type="SUPFAM" id="SSF90123">
    <property type="entry name" value="ABC transporter transmembrane region"/>
    <property type="match status" value="1"/>
</dbReference>
<dbReference type="InterPro" id="IPR011527">
    <property type="entry name" value="ABC1_TM_dom"/>
</dbReference>
<dbReference type="PANTHER" id="PTHR43394:SF1">
    <property type="entry name" value="ATP-BINDING CASSETTE SUB-FAMILY B MEMBER 10, MITOCHONDRIAL"/>
    <property type="match status" value="1"/>
</dbReference>
<dbReference type="PANTHER" id="PTHR43394">
    <property type="entry name" value="ATP-DEPENDENT PERMEASE MDL1, MITOCHONDRIAL"/>
    <property type="match status" value="1"/>
</dbReference>
<protein>
    <submittedName>
        <fullName evidence="12">Unannotated protein</fullName>
    </submittedName>
</protein>
<keyword evidence="6" id="KW-0067">ATP-binding</keyword>
<feature type="transmembrane region" description="Helical" evidence="9">
    <location>
        <begin position="263"/>
        <end position="282"/>
    </location>
</feature>
<dbReference type="PROSITE" id="PS50893">
    <property type="entry name" value="ABC_TRANSPORTER_2"/>
    <property type="match status" value="1"/>
</dbReference>
<keyword evidence="3" id="KW-1003">Cell membrane</keyword>
<feature type="transmembrane region" description="Helical" evidence="9">
    <location>
        <begin position="180"/>
        <end position="197"/>
    </location>
</feature>
<dbReference type="Pfam" id="PF00005">
    <property type="entry name" value="ABC_tran"/>
    <property type="match status" value="1"/>
</dbReference>
<evidence type="ECO:0000256" key="7">
    <source>
        <dbReference type="ARBA" id="ARBA00022989"/>
    </source>
</evidence>
<dbReference type="GO" id="GO:0005524">
    <property type="term" value="F:ATP binding"/>
    <property type="evidence" value="ECO:0007669"/>
    <property type="project" value="UniProtKB-KW"/>
</dbReference>
<dbReference type="FunFam" id="3.40.50.300:FF:000299">
    <property type="entry name" value="ABC transporter ATP-binding protein/permease"/>
    <property type="match status" value="1"/>
</dbReference>
<name>A0A6J6E997_9ZZZZ</name>
<feature type="transmembrane region" description="Helical" evidence="9">
    <location>
        <begin position="38"/>
        <end position="59"/>
    </location>
</feature>
<keyword evidence="5" id="KW-0547">Nucleotide-binding</keyword>
<dbReference type="SMART" id="SM00382">
    <property type="entry name" value="AAA"/>
    <property type="match status" value="1"/>
</dbReference>
<comment type="subcellular location">
    <subcellularLocation>
        <location evidence="1">Cell membrane</location>
        <topology evidence="1">Multi-pass membrane protein</topology>
    </subcellularLocation>
</comment>
<evidence type="ECO:0000259" key="10">
    <source>
        <dbReference type="PROSITE" id="PS50893"/>
    </source>
</evidence>
<dbReference type="GO" id="GO:0015421">
    <property type="term" value="F:ABC-type oligopeptide transporter activity"/>
    <property type="evidence" value="ECO:0007669"/>
    <property type="project" value="TreeGrafter"/>
</dbReference>
<proteinExistence type="predicted"/>
<dbReference type="CDD" id="cd18550">
    <property type="entry name" value="ABC_6TM_exporter_like"/>
    <property type="match status" value="1"/>
</dbReference>
<sequence length="616" mass="67192">MWETYRSLTRDGSVKKRGIKNGTVNRVLSYAKPLKKDISFLIFIVVIDAFLVIAQPLLFKRIVDDGISAGNRSVVIYTAIMVGFLAIFSAGLSIVSRMFSSRIGEGLILTLRGQVFNHVQAQPIAFFTRTQTGSLISRVNGDVIGAQQAFTSTLSGVISNGISLVIVLGTMLILSWEITLTSLILLPVFLIPAKWMGKKVQSLSREQMVLNAEMSQTMTERFNVSGALLVKLFGDPAVEGSNFYRKASRVKDIGIKISMTNTVFFVGLTTVATIATAIVYGFGGSLVISEVLTLGTLLALTALLARLYGPLTALSNVRVDVMTALVSFERVFEVLDLEPLVKDSQHPQKLPSGALDIEFKNVSFTYPSRGDVGLESLELASDGLVDNEVNNVVLQDVSFKVPSGTMLALVGPSGSGKTTISQLISRLYDPSQGEIRIGQVNIKDVVRADLRDTIGVVTQDSHLFHDSIKTNLKYAKEDATDDEIWRALESAQISDFVKSLPDKLETIVGDRGYRLSGGEKQRIAIARVFLKQPRIVILDEATAHLDNENEAAVQEALSTVLQGRTSVVIAHRLSTIINAEQIAVIKDGKLVSIGKHSELLKNNDVYADLYNQITIK</sequence>
<dbReference type="InterPro" id="IPR003439">
    <property type="entry name" value="ABC_transporter-like_ATP-bd"/>
</dbReference>
<keyword evidence="8 9" id="KW-0472">Membrane</keyword>
<feature type="transmembrane region" description="Helical" evidence="9">
    <location>
        <begin position="288"/>
        <end position="308"/>
    </location>
</feature>
<organism evidence="12">
    <name type="scientific">freshwater metagenome</name>
    <dbReference type="NCBI Taxonomy" id="449393"/>
    <lineage>
        <taxon>unclassified sequences</taxon>
        <taxon>metagenomes</taxon>
        <taxon>ecological metagenomes</taxon>
    </lineage>
</organism>
<dbReference type="InterPro" id="IPR039421">
    <property type="entry name" value="Type_1_exporter"/>
</dbReference>